<dbReference type="CDD" id="cd00427">
    <property type="entry name" value="Ribosomal_L29_HIP"/>
    <property type="match status" value="1"/>
</dbReference>
<reference evidence="6" key="1">
    <citation type="submission" date="2018-05" db="EMBL/GenBank/DDBJ databases">
        <authorList>
            <person name="Lanie J.A."/>
            <person name="Ng W.-L."/>
            <person name="Kazmierczak K.M."/>
            <person name="Andrzejewski T.M."/>
            <person name="Davidsen T.M."/>
            <person name="Wayne K.J."/>
            <person name="Tettelin H."/>
            <person name="Glass J.I."/>
            <person name="Rusch D."/>
            <person name="Podicherti R."/>
            <person name="Tsui H.-C.T."/>
            <person name="Winkler M.E."/>
        </authorList>
    </citation>
    <scope>NUCLEOTIDE SEQUENCE</scope>
</reference>
<dbReference type="PANTHER" id="PTHR10916">
    <property type="entry name" value="60S RIBOSOMAL PROTEIN L35/50S RIBOSOMAL PROTEIN L29"/>
    <property type="match status" value="1"/>
</dbReference>
<sequence>MKAEEIRDWDEVEIEAQLKELKEEQFKLRFQLSMMELENPNLCRQVRRDIARLETVKKERELTATESNQIPEEA</sequence>
<dbReference type="NCBIfam" id="TIGR00012">
    <property type="entry name" value="L29"/>
    <property type="match status" value="1"/>
</dbReference>
<evidence type="ECO:0000256" key="5">
    <source>
        <dbReference type="ARBA" id="ARBA00035476"/>
    </source>
</evidence>
<proteinExistence type="inferred from homology"/>
<name>A0A381R122_9ZZZZ</name>
<keyword evidence="2" id="KW-0689">Ribosomal protein</keyword>
<dbReference type="FunFam" id="1.10.287.310:FF:000001">
    <property type="entry name" value="50S ribosomal protein L29"/>
    <property type="match status" value="1"/>
</dbReference>
<dbReference type="Gene3D" id="1.10.287.310">
    <property type="match status" value="1"/>
</dbReference>
<protein>
    <recommendedName>
        <fullName evidence="4">Large ribosomal subunit protein uL29</fullName>
    </recommendedName>
    <alternativeName>
        <fullName evidence="5">50S ribosomal protein L29</fullName>
    </alternativeName>
</protein>
<evidence type="ECO:0000256" key="1">
    <source>
        <dbReference type="ARBA" id="ARBA00009254"/>
    </source>
</evidence>
<evidence type="ECO:0000256" key="2">
    <source>
        <dbReference type="ARBA" id="ARBA00022980"/>
    </source>
</evidence>
<dbReference type="GO" id="GO:0003735">
    <property type="term" value="F:structural constituent of ribosome"/>
    <property type="evidence" value="ECO:0007669"/>
    <property type="project" value="InterPro"/>
</dbReference>
<dbReference type="HAMAP" id="MF_00374">
    <property type="entry name" value="Ribosomal_uL29"/>
    <property type="match status" value="1"/>
</dbReference>
<dbReference type="AlphaFoldDB" id="A0A381R122"/>
<dbReference type="GO" id="GO:0022625">
    <property type="term" value="C:cytosolic large ribosomal subunit"/>
    <property type="evidence" value="ECO:0007669"/>
    <property type="project" value="TreeGrafter"/>
</dbReference>
<comment type="similarity">
    <text evidence="1">Belongs to the universal ribosomal protein uL29 family.</text>
</comment>
<dbReference type="InterPro" id="IPR036049">
    <property type="entry name" value="Ribosomal_uL29_sf"/>
</dbReference>
<dbReference type="EMBL" id="UINC01001634">
    <property type="protein sequence ID" value="SUZ85396.1"/>
    <property type="molecule type" value="Genomic_DNA"/>
</dbReference>
<dbReference type="PANTHER" id="PTHR10916:SF0">
    <property type="entry name" value="LARGE RIBOSOMAL SUBUNIT PROTEIN UL29C"/>
    <property type="match status" value="1"/>
</dbReference>
<gene>
    <name evidence="6" type="ORF">METZ01_LOCUS38250</name>
</gene>
<dbReference type="Pfam" id="PF00831">
    <property type="entry name" value="Ribosomal_L29"/>
    <property type="match status" value="1"/>
</dbReference>
<evidence type="ECO:0000313" key="6">
    <source>
        <dbReference type="EMBL" id="SUZ85396.1"/>
    </source>
</evidence>
<keyword evidence="3" id="KW-0687">Ribonucleoprotein</keyword>
<accession>A0A381R122</accession>
<dbReference type="GO" id="GO:0006412">
    <property type="term" value="P:translation"/>
    <property type="evidence" value="ECO:0007669"/>
    <property type="project" value="InterPro"/>
</dbReference>
<dbReference type="SUPFAM" id="SSF46561">
    <property type="entry name" value="Ribosomal protein L29 (L29p)"/>
    <property type="match status" value="1"/>
</dbReference>
<dbReference type="InterPro" id="IPR050063">
    <property type="entry name" value="Ribosomal_protein_uL29"/>
</dbReference>
<evidence type="ECO:0000256" key="3">
    <source>
        <dbReference type="ARBA" id="ARBA00023274"/>
    </source>
</evidence>
<dbReference type="InterPro" id="IPR001854">
    <property type="entry name" value="Ribosomal_uL29"/>
</dbReference>
<evidence type="ECO:0000256" key="4">
    <source>
        <dbReference type="ARBA" id="ARBA00035204"/>
    </source>
</evidence>
<organism evidence="6">
    <name type="scientific">marine metagenome</name>
    <dbReference type="NCBI Taxonomy" id="408172"/>
    <lineage>
        <taxon>unclassified sequences</taxon>
        <taxon>metagenomes</taxon>
        <taxon>ecological metagenomes</taxon>
    </lineage>
</organism>